<dbReference type="OrthoDB" id="9177120at2"/>
<comment type="similarity">
    <text evidence="2">Belongs to the phospholipase D family.</text>
</comment>
<evidence type="ECO:0000313" key="10">
    <source>
        <dbReference type="Proteomes" id="UP000002139"/>
    </source>
</evidence>
<dbReference type="STRING" id="448385.sce8208"/>
<dbReference type="eggNOG" id="COG1502">
    <property type="taxonomic scope" value="Bacteria"/>
</dbReference>
<evidence type="ECO:0000256" key="2">
    <source>
        <dbReference type="ARBA" id="ARBA00008664"/>
    </source>
</evidence>
<dbReference type="InterPro" id="IPR025202">
    <property type="entry name" value="PLD-like_dom"/>
</dbReference>
<dbReference type="Gene3D" id="3.30.870.10">
    <property type="entry name" value="Endonuclease Chain A"/>
    <property type="match status" value="2"/>
</dbReference>
<dbReference type="BioCyc" id="SCEL448385:SCE_RS50020-MONOMER"/>
<dbReference type="InterPro" id="IPR051406">
    <property type="entry name" value="PLD_domain"/>
</dbReference>
<evidence type="ECO:0000259" key="8">
    <source>
        <dbReference type="Pfam" id="PF13091"/>
    </source>
</evidence>
<evidence type="ECO:0000256" key="5">
    <source>
        <dbReference type="ARBA" id="ARBA00022963"/>
    </source>
</evidence>
<feature type="domain" description="Phospholipase D-like" evidence="8">
    <location>
        <begin position="237"/>
        <end position="345"/>
    </location>
</feature>
<protein>
    <recommendedName>
        <fullName evidence="3">phospholipase D</fullName>
        <ecNumber evidence="3">3.1.4.4</ecNumber>
    </recommendedName>
</protein>
<reference evidence="9 10" key="1">
    <citation type="journal article" date="2007" name="Nat. Biotechnol.">
        <title>Complete genome sequence of the myxobacterium Sorangium cellulosum.</title>
        <authorList>
            <person name="Schneiker S."/>
            <person name="Perlova O."/>
            <person name="Kaiser O."/>
            <person name="Gerth K."/>
            <person name="Alici A."/>
            <person name="Altmeyer M.O."/>
            <person name="Bartels D."/>
            <person name="Bekel T."/>
            <person name="Beyer S."/>
            <person name="Bode E."/>
            <person name="Bode H.B."/>
            <person name="Bolten C.J."/>
            <person name="Choudhuri J.V."/>
            <person name="Doss S."/>
            <person name="Elnakady Y.A."/>
            <person name="Frank B."/>
            <person name="Gaigalat L."/>
            <person name="Goesmann A."/>
            <person name="Groeger C."/>
            <person name="Gross F."/>
            <person name="Jelsbak L."/>
            <person name="Jelsbak L."/>
            <person name="Kalinowski J."/>
            <person name="Kegler C."/>
            <person name="Knauber T."/>
            <person name="Konietzny S."/>
            <person name="Kopp M."/>
            <person name="Krause L."/>
            <person name="Krug D."/>
            <person name="Linke B."/>
            <person name="Mahmud T."/>
            <person name="Martinez-Arias R."/>
            <person name="McHardy A.C."/>
            <person name="Merai M."/>
            <person name="Meyer F."/>
            <person name="Mormann S."/>
            <person name="Munoz-Dorado J."/>
            <person name="Perez J."/>
            <person name="Pradella S."/>
            <person name="Rachid S."/>
            <person name="Raddatz G."/>
            <person name="Rosenau F."/>
            <person name="Rueckert C."/>
            <person name="Sasse F."/>
            <person name="Scharfe M."/>
            <person name="Schuster S.C."/>
            <person name="Suen G."/>
            <person name="Treuner-Lange A."/>
            <person name="Velicer G.J."/>
            <person name="Vorholter F.-J."/>
            <person name="Weissman K.J."/>
            <person name="Welch R.D."/>
            <person name="Wenzel S.C."/>
            <person name="Whitworth D.E."/>
            <person name="Wilhelm S."/>
            <person name="Wittmann C."/>
            <person name="Bloecker H."/>
            <person name="Puehler A."/>
            <person name="Mueller R."/>
        </authorList>
    </citation>
    <scope>NUCLEOTIDE SEQUENCE [LARGE SCALE GENOMIC DNA]</scope>
    <source>
        <strain evidence="10">So ce56</strain>
    </source>
</reference>
<evidence type="ECO:0000313" key="9">
    <source>
        <dbReference type="EMBL" id="CAN98378.1"/>
    </source>
</evidence>
<evidence type="ECO:0000256" key="6">
    <source>
        <dbReference type="ARBA" id="ARBA00023098"/>
    </source>
</evidence>
<organism evidence="9 10">
    <name type="scientific">Sorangium cellulosum (strain So ce56)</name>
    <name type="common">Polyangium cellulosum (strain So ce56)</name>
    <dbReference type="NCBI Taxonomy" id="448385"/>
    <lineage>
        <taxon>Bacteria</taxon>
        <taxon>Pseudomonadati</taxon>
        <taxon>Myxococcota</taxon>
        <taxon>Polyangia</taxon>
        <taxon>Polyangiales</taxon>
        <taxon>Polyangiaceae</taxon>
        <taxon>Sorangium</taxon>
    </lineage>
</organism>
<dbReference type="GO" id="GO:0016891">
    <property type="term" value="F:RNA endonuclease activity producing 5'-phosphomonoesters, hydrolytic mechanism"/>
    <property type="evidence" value="ECO:0007669"/>
    <property type="project" value="TreeGrafter"/>
</dbReference>
<keyword evidence="5" id="KW-0442">Lipid degradation</keyword>
<keyword evidence="10" id="KW-1185">Reference proteome</keyword>
<sequence length="497" mass="53768">MSRTVPGESWIEDRSDDRIEDAWTLTSAPSAARVPEIGRILQAEESGALGRAVTEVIQGAREVLLVSSFLFADTATERALLEAAKGGVRVYLLVATEARLDKEVRSDDSFGQKTLEEHKRLLDRLAGWVYVRSAEHFHAKFVIADPKRQPRGILLTANLTREAMTRNHELGVRLDPDEVRALTSLFTWAFWESAQRELLAAGSLPPVAAAGRMSLPAPSASIVATAAARRDLREAVLQTIRAAQRMLIVATFGIDDQEVIEALAERARRGVAVTVLVRHPRATMFETLRRLVHANVHVLGASEFLHAKAILADGTRGLVMTANLQEHGLDRGFEVGVQLTGDDAAALGRMLASWQTGARSLLRASVRLGEIHGSLQVMNGKGYRELSVEPEGRVDDGVTKVDCCTRIRTATRPAPARAPAGRLYHRIRHTWSIALPVLAKGGRAISTPKDAEGPGPPFPIHEEPGGRRVFAITGLGDVEAAQAAMAAFGVGAIVLEG</sequence>
<evidence type="ECO:0000256" key="1">
    <source>
        <dbReference type="ARBA" id="ARBA00000798"/>
    </source>
</evidence>
<dbReference type="EMBL" id="AM746676">
    <property type="protein sequence ID" value="CAN98378.1"/>
    <property type="molecule type" value="Genomic_DNA"/>
</dbReference>
<dbReference type="AlphaFoldDB" id="A9FN00"/>
<keyword evidence="6" id="KW-0443">Lipid metabolism</keyword>
<keyword evidence="9" id="KW-0808">Transferase</keyword>
<dbReference type="PANTHER" id="PTHR43856">
    <property type="entry name" value="CARDIOLIPIN HYDROLASE"/>
    <property type="match status" value="1"/>
</dbReference>
<dbReference type="PANTHER" id="PTHR43856:SF1">
    <property type="entry name" value="MITOCHONDRIAL CARDIOLIPIN HYDROLASE"/>
    <property type="match status" value="1"/>
</dbReference>
<evidence type="ECO:0000256" key="7">
    <source>
        <dbReference type="SAM" id="MobiDB-lite"/>
    </source>
</evidence>
<dbReference type="GO" id="GO:0016042">
    <property type="term" value="P:lipid catabolic process"/>
    <property type="evidence" value="ECO:0007669"/>
    <property type="project" value="UniProtKB-KW"/>
</dbReference>
<dbReference type="KEGG" id="scl:sce8208"/>
<dbReference type="EC" id="3.1.4.4" evidence="3"/>
<name>A9FN00_SORC5</name>
<gene>
    <name evidence="9" type="ordered locus">sce8208</name>
</gene>
<evidence type="ECO:0000256" key="4">
    <source>
        <dbReference type="ARBA" id="ARBA00022801"/>
    </source>
</evidence>
<dbReference type="SUPFAM" id="SSF56024">
    <property type="entry name" value="Phospholipase D/nuclease"/>
    <property type="match status" value="2"/>
</dbReference>
<feature type="domain" description="Phospholipase D-like" evidence="8">
    <location>
        <begin position="54"/>
        <end position="179"/>
    </location>
</feature>
<accession>A9FN00</accession>
<dbReference type="RefSeq" id="WP_012240817.1">
    <property type="nucleotide sequence ID" value="NC_010162.1"/>
</dbReference>
<dbReference type="GO" id="GO:0016740">
    <property type="term" value="F:transferase activity"/>
    <property type="evidence" value="ECO:0007669"/>
    <property type="project" value="UniProtKB-KW"/>
</dbReference>
<keyword evidence="4" id="KW-0378">Hydrolase</keyword>
<comment type="catalytic activity">
    <reaction evidence="1">
        <text>a 1,2-diacyl-sn-glycero-3-phosphocholine + H2O = a 1,2-diacyl-sn-glycero-3-phosphate + choline + H(+)</text>
        <dbReference type="Rhea" id="RHEA:14445"/>
        <dbReference type="ChEBI" id="CHEBI:15354"/>
        <dbReference type="ChEBI" id="CHEBI:15377"/>
        <dbReference type="ChEBI" id="CHEBI:15378"/>
        <dbReference type="ChEBI" id="CHEBI:57643"/>
        <dbReference type="ChEBI" id="CHEBI:58608"/>
        <dbReference type="EC" id="3.1.4.4"/>
    </reaction>
</comment>
<dbReference type="Proteomes" id="UP000002139">
    <property type="component" value="Chromosome"/>
</dbReference>
<proteinExistence type="inferred from homology"/>
<evidence type="ECO:0000256" key="3">
    <source>
        <dbReference type="ARBA" id="ARBA00012027"/>
    </source>
</evidence>
<dbReference type="Pfam" id="PF13091">
    <property type="entry name" value="PLDc_2"/>
    <property type="match status" value="2"/>
</dbReference>
<dbReference type="HOGENOM" id="CLU_579457_0_0_7"/>
<dbReference type="GO" id="GO:0004630">
    <property type="term" value="F:phospholipase D activity"/>
    <property type="evidence" value="ECO:0007669"/>
    <property type="project" value="UniProtKB-EC"/>
</dbReference>
<feature type="region of interest" description="Disordered" evidence="7">
    <location>
        <begin position="445"/>
        <end position="464"/>
    </location>
</feature>